<dbReference type="RefSeq" id="WP_301210300.1">
    <property type="nucleotide sequence ID" value="NZ_JAROCF010000001.1"/>
</dbReference>
<dbReference type="SUPFAM" id="SSF53649">
    <property type="entry name" value="Alkaline phosphatase-like"/>
    <property type="match status" value="1"/>
</dbReference>
<feature type="transmembrane region" description="Helical" evidence="1">
    <location>
        <begin position="68"/>
        <end position="86"/>
    </location>
</feature>
<sequence>MSASAAARLHPVRTTIATVLAVVALAAVALAPGLIGSGSALALLRLPLEAVLALAVLTLLPQGWLRRVVAVVAALLLVLTAVSAGLDRVFALTVGRPFDIVTGWPELVDGYGVVQDSAGPGGALALLVGVVVLALGAVIAVTASLLHLSRRLRPRRRAALIGASAVTAGWLVLALVGVQLVPGEPVAAADTVATAAARTRQVEAAAHDATALDRAVANDPFARVPASDLLTGLKGKDVVVAFVESYGRVAVQGSSFSDGVDAVLRQGEAGLAAHGYGERSAFLTSPTFGGVSWLAHSTLQSGLWVDSPLAYDRVTTSDRLTLAAAFRKAGWRTVSDVPSDTRHWPVGSSFYRFDEQLNGKNVGYRGPRFSYARVPDQYTLAYFQQRDLAKPHQPVMAEIDLVSSHTPWTPLPSLVPWDAIGDGSLYAGQYAKGDSPSVAWQDPEHVRQLYGQSIQYSLGALFSFLTTFDDPNLVLVVLGDHQPASIVSGTGAGHDVPVSIIAKDPAVLDRVASWRWEAGMLPSPSAPVWRMDAFRDRFLTAFGADGTHSATGSALR</sequence>
<evidence type="ECO:0000313" key="3">
    <source>
        <dbReference type="Proteomes" id="UP001174208"/>
    </source>
</evidence>
<evidence type="ECO:0000256" key="1">
    <source>
        <dbReference type="SAM" id="Phobius"/>
    </source>
</evidence>
<feature type="transmembrane region" description="Helical" evidence="1">
    <location>
        <begin position="158"/>
        <end position="181"/>
    </location>
</feature>
<dbReference type="EMBL" id="JAROCF010000001">
    <property type="protein sequence ID" value="MDN4613881.1"/>
    <property type="molecule type" value="Genomic_DNA"/>
</dbReference>
<accession>A0ABT8K8U4</accession>
<evidence type="ECO:0000313" key="2">
    <source>
        <dbReference type="EMBL" id="MDN4613881.1"/>
    </source>
</evidence>
<proteinExistence type="predicted"/>
<keyword evidence="3" id="KW-1185">Reference proteome</keyword>
<reference evidence="2" key="1">
    <citation type="submission" date="2023-06" db="EMBL/GenBank/DDBJ databases">
        <title>MT1 and MT2 Draft Genomes of Novel Species.</title>
        <authorList>
            <person name="Venkateswaran K."/>
        </authorList>
    </citation>
    <scope>NUCLEOTIDE SEQUENCE</scope>
    <source>
        <strain evidence="2">F6_8S_P_1B</strain>
    </source>
</reference>
<protein>
    <submittedName>
        <fullName evidence="2">CDP-alcohol phosphatidyltransferase</fullName>
    </submittedName>
</protein>
<dbReference type="InterPro" id="IPR017850">
    <property type="entry name" value="Alkaline_phosphatase_core_sf"/>
</dbReference>
<gene>
    <name evidence="2" type="ORF">P5G50_05385</name>
</gene>
<keyword evidence="1" id="KW-0472">Membrane</keyword>
<feature type="transmembrane region" description="Helical" evidence="1">
    <location>
        <begin position="123"/>
        <end position="146"/>
    </location>
</feature>
<comment type="caution">
    <text evidence="2">The sequence shown here is derived from an EMBL/GenBank/DDBJ whole genome shotgun (WGS) entry which is preliminary data.</text>
</comment>
<keyword evidence="1" id="KW-0812">Transmembrane</keyword>
<dbReference type="Gene3D" id="3.40.720.10">
    <property type="entry name" value="Alkaline Phosphatase, subunit A"/>
    <property type="match status" value="1"/>
</dbReference>
<dbReference type="Proteomes" id="UP001174208">
    <property type="component" value="Unassembled WGS sequence"/>
</dbReference>
<name>A0ABT8K8U4_9MICO</name>
<feature type="transmembrane region" description="Helical" evidence="1">
    <location>
        <begin position="12"/>
        <end position="35"/>
    </location>
</feature>
<organism evidence="2 3">
    <name type="scientific">Leifsonia williamsii</name>
    <dbReference type="NCBI Taxonomy" id="3035919"/>
    <lineage>
        <taxon>Bacteria</taxon>
        <taxon>Bacillati</taxon>
        <taxon>Actinomycetota</taxon>
        <taxon>Actinomycetes</taxon>
        <taxon>Micrococcales</taxon>
        <taxon>Microbacteriaceae</taxon>
        <taxon>Leifsonia</taxon>
    </lineage>
</organism>
<feature type="transmembrane region" description="Helical" evidence="1">
    <location>
        <begin position="41"/>
        <end position="61"/>
    </location>
</feature>
<keyword evidence="1" id="KW-1133">Transmembrane helix</keyword>